<dbReference type="PANTHER" id="PTHR20974:SF0">
    <property type="entry name" value="UPF0585 PROTEIN CG18661"/>
    <property type="match status" value="1"/>
</dbReference>
<dbReference type="RefSeq" id="WP_046007249.1">
    <property type="nucleotide sequence ID" value="NZ_JXYA01000071.1"/>
</dbReference>
<reference evidence="1 2" key="1">
    <citation type="journal article" date="2015" name="BMC Genomics">
        <title>Genome mining reveals unlocked bioactive potential of marine Gram-negative bacteria.</title>
        <authorList>
            <person name="Machado H."/>
            <person name="Sonnenschein E.C."/>
            <person name="Melchiorsen J."/>
            <person name="Gram L."/>
        </authorList>
    </citation>
    <scope>NUCLEOTIDE SEQUENCE [LARGE SCALE GENOMIC DNA]</scope>
    <source>
        <strain evidence="1 2">S2471</strain>
    </source>
</reference>
<dbReference type="SUPFAM" id="SSF53335">
    <property type="entry name" value="S-adenosyl-L-methionine-dependent methyltransferases"/>
    <property type="match status" value="1"/>
</dbReference>
<evidence type="ECO:0000313" key="1">
    <source>
        <dbReference type="EMBL" id="KJZ05479.1"/>
    </source>
</evidence>
<dbReference type="PANTHER" id="PTHR20974">
    <property type="entry name" value="UPF0585 PROTEIN CG18661"/>
    <property type="match status" value="1"/>
</dbReference>
<dbReference type="OrthoDB" id="5563826at2"/>
<keyword evidence="2" id="KW-1185">Reference proteome</keyword>
<dbReference type="Pfam" id="PF06080">
    <property type="entry name" value="DUF938"/>
    <property type="match status" value="1"/>
</dbReference>
<keyword evidence="1" id="KW-0489">Methyltransferase</keyword>
<dbReference type="EMBL" id="JXYA01000071">
    <property type="protein sequence ID" value="KJZ05479.1"/>
    <property type="molecule type" value="Genomic_DNA"/>
</dbReference>
<dbReference type="InterPro" id="IPR029063">
    <property type="entry name" value="SAM-dependent_MTases_sf"/>
</dbReference>
<gene>
    <name evidence="1" type="ORF">TW77_22710</name>
</gene>
<dbReference type="GO" id="GO:0032259">
    <property type="term" value="P:methylation"/>
    <property type="evidence" value="ECO:0007669"/>
    <property type="project" value="UniProtKB-KW"/>
</dbReference>
<dbReference type="Proteomes" id="UP000033452">
    <property type="component" value="Unassembled WGS sequence"/>
</dbReference>
<keyword evidence="1" id="KW-0808">Transferase</keyword>
<dbReference type="InterPro" id="IPR010342">
    <property type="entry name" value="DUF938"/>
</dbReference>
<accession>A0A0F4QE17</accession>
<protein>
    <submittedName>
        <fullName evidence="1">Methylase</fullName>
    </submittedName>
</protein>
<dbReference type="AlphaFoldDB" id="A0A0F4QE17"/>
<evidence type="ECO:0000313" key="2">
    <source>
        <dbReference type="Proteomes" id="UP000033452"/>
    </source>
</evidence>
<dbReference type="Gene3D" id="3.40.50.150">
    <property type="entry name" value="Vaccinia Virus protein VP39"/>
    <property type="match status" value="1"/>
</dbReference>
<comment type="caution">
    <text evidence="1">The sequence shown here is derived from an EMBL/GenBank/DDBJ whole genome shotgun (WGS) entry which is preliminary data.</text>
</comment>
<dbReference type="GO" id="GO:0008168">
    <property type="term" value="F:methyltransferase activity"/>
    <property type="evidence" value="ECO:0007669"/>
    <property type="project" value="UniProtKB-KW"/>
</dbReference>
<proteinExistence type="predicted"/>
<name>A0A0F4QE17_9GAMM</name>
<organism evidence="1 2">
    <name type="scientific">Pseudoalteromonas rubra</name>
    <dbReference type="NCBI Taxonomy" id="43658"/>
    <lineage>
        <taxon>Bacteria</taxon>
        <taxon>Pseudomonadati</taxon>
        <taxon>Pseudomonadota</taxon>
        <taxon>Gammaproteobacteria</taxon>
        <taxon>Alteromonadales</taxon>
        <taxon>Pseudoalteromonadaceae</taxon>
        <taxon>Pseudoalteromonas</taxon>
    </lineage>
</organism>
<sequence length="197" mass="21509">MDKPFSQACENNKSPILEKIRPYVSEVASVLEVGSGTGQHAAFFARALPHLEWQCSDLAVNHAGILMWCEDSGAANLPAPLTLDLSSTPWPVNVVPAIYTANTLHIVSAALVEAFFAGVKQHLASEGVLMIYGPFNYHGQFTSASNQEFDAFLRSRDPDSGIRDIEWICALAKNAGLTLHADNTMPANNRLLIFKRQ</sequence>
<dbReference type="PATRIC" id="fig|43658.5.peg.4795"/>